<evidence type="ECO:0000256" key="1">
    <source>
        <dbReference type="ARBA" id="ARBA00009617"/>
    </source>
</evidence>
<feature type="transmembrane region" description="Helical" evidence="2">
    <location>
        <begin position="319"/>
        <end position="348"/>
    </location>
</feature>
<dbReference type="Pfam" id="PF13347">
    <property type="entry name" value="MFS_2"/>
    <property type="match status" value="1"/>
</dbReference>
<dbReference type="Gene3D" id="1.20.1250.20">
    <property type="entry name" value="MFS general substrate transporter like domains"/>
    <property type="match status" value="1"/>
</dbReference>
<feature type="transmembrane region" description="Helical" evidence="2">
    <location>
        <begin position="192"/>
        <end position="212"/>
    </location>
</feature>
<feature type="transmembrane region" description="Helical" evidence="2">
    <location>
        <begin position="26"/>
        <end position="46"/>
    </location>
</feature>
<feature type="transmembrane region" description="Helical" evidence="2">
    <location>
        <begin position="120"/>
        <end position="141"/>
    </location>
</feature>
<dbReference type="EMBL" id="SLXD01000011">
    <property type="protein sequence ID" value="TCP00904.1"/>
    <property type="molecule type" value="Genomic_DNA"/>
</dbReference>
<feature type="transmembrane region" description="Helical" evidence="2">
    <location>
        <begin position="168"/>
        <end position="186"/>
    </location>
</feature>
<organism evidence="3 4">
    <name type="scientific">Rubrivivax gelatinosus</name>
    <name type="common">Rhodocyclus gelatinosus</name>
    <name type="synonym">Rhodopseudomonas gelatinosa</name>
    <dbReference type="NCBI Taxonomy" id="28068"/>
    <lineage>
        <taxon>Bacteria</taxon>
        <taxon>Pseudomonadati</taxon>
        <taxon>Pseudomonadota</taxon>
        <taxon>Betaproteobacteria</taxon>
        <taxon>Burkholderiales</taxon>
        <taxon>Sphaerotilaceae</taxon>
        <taxon>Rubrivivax</taxon>
    </lineage>
</organism>
<feature type="transmembrane region" description="Helical" evidence="2">
    <location>
        <begin position="92"/>
        <end position="114"/>
    </location>
</feature>
<evidence type="ECO:0000313" key="3">
    <source>
        <dbReference type="EMBL" id="TCP00904.1"/>
    </source>
</evidence>
<keyword evidence="2" id="KW-0812">Transmembrane</keyword>
<protein>
    <submittedName>
        <fullName evidence="3">Na+/melibiose symporter-like transporter</fullName>
    </submittedName>
</protein>
<dbReference type="InterPro" id="IPR036259">
    <property type="entry name" value="MFS_trans_sf"/>
</dbReference>
<feature type="transmembrane region" description="Helical" evidence="2">
    <location>
        <begin position="291"/>
        <end position="313"/>
    </location>
</feature>
<proteinExistence type="inferred from homology"/>
<dbReference type="PANTHER" id="PTHR11328:SF28">
    <property type="entry name" value="MAJOR FACILITATOR SUPERFAMILY DOMAIN-CONTAINING PROTEIN 12"/>
    <property type="match status" value="1"/>
</dbReference>
<evidence type="ECO:0000313" key="4">
    <source>
        <dbReference type="Proteomes" id="UP000295106"/>
    </source>
</evidence>
<feature type="transmembrane region" description="Helical" evidence="2">
    <location>
        <begin position="396"/>
        <end position="420"/>
    </location>
</feature>
<gene>
    <name evidence="3" type="ORF">EV684_111108</name>
</gene>
<accession>A0A4R2M9D5</accession>
<feature type="transmembrane region" description="Helical" evidence="2">
    <location>
        <begin position="52"/>
        <end position="71"/>
    </location>
</feature>
<dbReference type="GO" id="GO:0008643">
    <property type="term" value="P:carbohydrate transport"/>
    <property type="evidence" value="ECO:0007669"/>
    <property type="project" value="InterPro"/>
</dbReference>
<sequence>MNTAGLDARGPGAAAPRWRGGLGDGLRYGALGLPLAFVALPLYVLLPPHYAATYGVPLATLGALLLAVRGLDAVIDPALGRLVDRLFTGSPARLLAVASAAAVLLAAAFHGLFFPPVTGGTALLAWCAALLVAAYLAYSLLSVLHQAWGARLGGDAAVRARIVSWREGLALAGVLVASVLPSTAGLPATSAVFAVTLVVGLVLLAGAPRAEATPAAARVEWRAPLATPAFRRLLAVFLVNGIASAVPATLVLFFVRDRLQAPAWEPVFLAAYFAAGALAMPLWVRLVPRLGLAGAWLAGMALAVAAFVWAATLGEGDTAGFAAVCIASGVALGADLALPGALLAGIVRRAGHGGGEGAYFGWWNLATKLNLALAAGLALPLLGLLGYAPGAREPQALAALTAAYCLLPCVLKTAAAVLLWRWRHRLDEENPR</sequence>
<comment type="caution">
    <text evidence="3">The sequence shown here is derived from an EMBL/GenBank/DDBJ whole genome shotgun (WGS) entry which is preliminary data.</text>
</comment>
<name>A0A4R2M9D5_RUBGE</name>
<dbReference type="Proteomes" id="UP000295106">
    <property type="component" value="Unassembled WGS sequence"/>
</dbReference>
<feature type="transmembrane region" description="Helical" evidence="2">
    <location>
        <begin position="267"/>
        <end position="284"/>
    </location>
</feature>
<dbReference type="PANTHER" id="PTHR11328">
    <property type="entry name" value="MAJOR FACILITATOR SUPERFAMILY DOMAIN-CONTAINING PROTEIN"/>
    <property type="match status" value="1"/>
</dbReference>
<dbReference type="GO" id="GO:0015293">
    <property type="term" value="F:symporter activity"/>
    <property type="evidence" value="ECO:0007669"/>
    <property type="project" value="InterPro"/>
</dbReference>
<dbReference type="InterPro" id="IPR039672">
    <property type="entry name" value="MFS_2"/>
</dbReference>
<keyword evidence="2" id="KW-0472">Membrane</keyword>
<evidence type="ECO:0000256" key="2">
    <source>
        <dbReference type="SAM" id="Phobius"/>
    </source>
</evidence>
<comment type="similarity">
    <text evidence="1">Belongs to the sodium:galactoside symporter (TC 2.A.2) family.</text>
</comment>
<dbReference type="SUPFAM" id="SSF103473">
    <property type="entry name" value="MFS general substrate transporter"/>
    <property type="match status" value="1"/>
</dbReference>
<dbReference type="GO" id="GO:0005886">
    <property type="term" value="C:plasma membrane"/>
    <property type="evidence" value="ECO:0007669"/>
    <property type="project" value="TreeGrafter"/>
</dbReference>
<dbReference type="AlphaFoldDB" id="A0A4R2M9D5"/>
<keyword evidence="2" id="KW-1133">Transmembrane helix</keyword>
<feature type="transmembrane region" description="Helical" evidence="2">
    <location>
        <begin position="369"/>
        <end position="390"/>
    </location>
</feature>
<dbReference type="RefSeq" id="WP_242478421.1">
    <property type="nucleotide sequence ID" value="NZ_CP181386.1"/>
</dbReference>
<dbReference type="GeneID" id="99683102"/>
<feature type="transmembrane region" description="Helical" evidence="2">
    <location>
        <begin position="233"/>
        <end position="255"/>
    </location>
</feature>
<reference evidence="3 4" key="1">
    <citation type="submission" date="2019-03" db="EMBL/GenBank/DDBJ databases">
        <title>Genomic Encyclopedia of Type Strains, Phase IV (KMG-IV): sequencing the most valuable type-strain genomes for metagenomic binning, comparative biology and taxonomic classification.</title>
        <authorList>
            <person name="Goeker M."/>
        </authorList>
    </citation>
    <scope>NUCLEOTIDE SEQUENCE [LARGE SCALE GENOMIC DNA]</scope>
    <source>
        <strain evidence="3 4">DSM 1709</strain>
    </source>
</reference>